<keyword evidence="17" id="KW-1185">Reference proteome</keyword>
<keyword evidence="4 10" id="KW-0028">Amino-acid biosynthesis</keyword>
<protein>
    <recommendedName>
        <fullName evidence="10 11">Pyrroline-5-carboxylate reductase</fullName>
        <shortName evidence="10">P5C reductase</shortName>
        <shortName evidence="10">P5CR</shortName>
        <ecNumber evidence="10 11">1.5.1.2</ecNumber>
    </recommendedName>
    <alternativeName>
        <fullName evidence="10">PCA reductase</fullName>
    </alternativeName>
</protein>
<dbReference type="HAMAP" id="MF_01925">
    <property type="entry name" value="P5C_reductase"/>
    <property type="match status" value="1"/>
</dbReference>
<dbReference type="InterPro" id="IPR053790">
    <property type="entry name" value="P5CR-like_CS"/>
</dbReference>
<dbReference type="Gene3D" id="3.40.50.720">
    <property type="entry name" value="NAD(P)-binding Rossmann-like Domain"/>
    <property type="match status" value="1"/>
</dbReference>
<evidence type="ECO:0000256" key="8">
    <source>
        <dbReference type="ARBA" id="ARBA00050547"/>
    </source>
</evidence>
<dbReference type="FunFam" id="3.40.50.720:FF:000105">
    <property type="entry name" value="Pyrroline-5-carboxylate reductase"/>
    <property type="match status" value="1"/>
</dbReference>
<feature type="binding site" evidence="12">
    <location>
        <begin position="7"/>
        <end position="12"/>
    </location>
    <ligand>
        <name>NADP(+)</name>
        <dbReference type="ChEBI" id="CHEBI:58349"/>
    </ligand>
</feature>
<evidence type="ECO:0000256" key="1">
    <source>
        <dbReference type="ARBA" id="ARBA00005205"/>
    </source>
</evidence>
<reference evidence="16" key="2">
    <citation type="submission" date="2022-08" db="EMBL/GenBank/DDBJ databases">
        <authorList>
            <person name="Dong C."/>
        </authorList>
    </citation>
    <scope>NUCLEOTIDE SEQUENCE</scope>
    <source>
        <strain evidence="16">59MF3M-4</strain>
    </source>
</reference>
<dbReference type="FunFam" id="1.10.3730.10:FF:000001">
    <property type="entry name" value="Pyrroline-5-carboxylate reductase"/>
    <property type="match status" value="1"/>
</dbReference>
<dbReference type="InterPro" id="IPR000304">
    <property type="entry name" value="Pyrroline-COOH_reductase"/>
</dbReference>
<keyword evidence="7 10" id="KW-0560">Oxidoreductase</keyword>
<evidence type="ECO:0000256" key="10">
    <source>
        <dbReference type="HAMAP-Rule" id="MF_01925"/>
    </source>
</evidence>
<evidence type="ECO:0000256" key="9">
    <source>
        <dbReference type="ARBA" id="ARBA00052690"/>
    </source>
</evidence>
<keyword evidence="3 10" id="KW-0963">Cytoplasm</keyword>
<dbReference type="GO" id="GO:0055129">
    <property type="term" value="P:L-proline biosynthetic process"/>
    <property type="evidence" value="ECO:0007669"/>
    <property type="project" value="UniProtKB-UniRule"/>
</dbReference>
<dbReference type="PANTHER" id="PTHR11645">
    <property type="entry name" value="PYRROLINE-5-CARBOXYLATE REDUCTASE"/>
    <property type="match status" value="1"/>
</dbReference>
<comment type="function">
    <text evidence="10">Catalyzes the reduction of 1-pyrroline-5-carboxylate (PCA) to L-proline.</text>
</comment>
<evidence type="ECO:0000256" key="4">
    <source>
        <dbReference type="ARBA" id="ARBA00022605"/>
    </source>
</evidence>
<dbReference type="GO" id="GO:0004735">
    <property type="term" value="F:pyrroline-5-carboxylate reductase activity"/>
    <property type="evidence" value="ECO:0007669"/>
    <property type="project" value="UniProtKB-UniRule"/>
</dbReference>
<dbReference type="InterPro" id="IPR028939">
    <property type="entry name" value="P5C_Rdtase_cat_N"/>
</dbReference>
<dbReference type="PANTHER" id="PTHR11645:SF0">
    <property type="entry name" value="PYRROLINE-5-CARBOXYLATE REDUCTASE 3"/>
    <property type="match status" value="1"/>
</dbReference>
<feature type="domain" description="Pyrroline-5-carboxylate reductase dimerisation" evidence="15">
    <location>
        <begin position="162"/>
        <end position="266"/>
    </location>
</feature>
<sequence length="273" mass="28704">MTQIAFIGGGNMASSIIGGLIKQGETKASLIHVSDPGAEQRSKLEKEFGVTTHADNLDAIAKADVVIMAVKPQMMKEVLEPLQATLSKRQPLLISIAAGINMDSLARWSSCRAIVRCMPNTPSLLGLGATGLLGSKDVSLDQRNQADSLLRAVGLTVWVKTEAEIDAVTAVSGSGPAYYFLLMEAMIEAGKKLGLSEQTATKLTLQTALGAGQMAMQSDVGPAELRRRVTSPGGTTERAIATFEAAHMRDIVDAALKAASDRAAELSEQLGKA</sequence>
<evidence type="ECO:0000256" key="12">
    <source>
        <dbReference type="PIRSR" id="PIRSR000193-1"/>
    </source>
</evidence>
<name>A0A9X3AR95_9GAMM</name>
<comment type="caution">
    <text evidence="16">The sequence shown here is derived from an EMBL/GenBank/DDBJ whole genome shotgun (WGS) entry which is preliminary data.</text>
</comment>
<dbReference type="InterPro" id="IPR036291">
    <property type="entry name" value="NAD(P)-bd_dom_sf"/>
</dbReference>
<dbReference type="EMBL" id="JAOANI010000015">
    <property type="protein sequence ID" value="MCT7358925.1"/>
    <property type="molecule type" value="Genomic_DNA"/>
</dbReference>
<dbReference type="SUPFAM" id="SSF48179">
    <property type="entry name" value="6-phosphogluconate dehydrogenase C-terminal domain-like"/>
    <property type="match status" value="1"/>
</dbReference>
<evidence type="ECO:0000313" key="16">
    <source>
        <dbReference type="EMBL" id="MCT7358925.1"/>
    </source>
</evidence>
<comment type="pathway">
    <text evidence="1 10 13">Amino-acid biosynthesis; L-proline biosynthesis; L-proline from L-glutamate 5-semialdehyde: step 1/1.</text>
</comment>
<feature type="binding site" evidence="12">
    <location>
        <begin position="69"/>
        <end position="72"/>
    </location>
    <ligand>
        <name>NADP(+)</name>
        <dbReference type="ChEBI" id="CHEBI:58349"/>
    </ligand>
</feature>
<evidence type="ECO:0000259" key="15">
    <source>
        <dbReference type="Pfam" id="PF14748"/>
    </source>
</evidence>
<keyword evidence="6 10" id="KW-0521">NADP</keyword>
<dbReference type="RefSeq" id="WP_225691085.1">
    <property type="nucleotide sequence ID" value="NZ_JAOANI010000015.1"/>
</dbReference>
<reference evidence="16" key="1">
    <citation type="journal article" date="2022" name="Front. Microbiol.">
        <title>Genome-based taxonomic rearrangement of Oceanobacter-related bacteria including the description of Thalassolituus hydrocarbonoclasticus sp. nov. and Thalassolituus pacificus sp. nov. and emended description of the genus Thalassolituus.</title>
        <authorList>
            <person name="Dong C."/>
            <person name="Wei L."/>
            <person name="Wang J."/>
            <person name="Lai Q."/>
            <person name="Huang Z."/>
            <person name="Shao Z."/>
        </authorList>
    </citation>
    <scope>NUCLEOTIDE SEQUENCE</scope>
    <source>
        <strain evidence="16">59MF3M-4</strain>
    </source>
</reference>
<evidence type="ECO:0000313" key="17">
    <source>
        <dbReference type="Proteomes" id="UP001147830"/>
    </source>
</evidence>
<dbReference type="NCBIfam" id="TIGR00112">
    <property type="entry name" value="proC"/>
    <property type="match status" value="1"/>
</dbReference>
<evidence type="ECO:0000256" key="6">
    <source>
        <dbReference type="ARBA" id="ARBA00022857"/>
    </source>
</evidence>
<gene>
    <name evidence="10 16" type="primary">proC</name>
    <name evidence="16" type="ORF">NYR02_07840</name>
</gene>
<dbReference type="EC" id="1.5.1.2" evidence="10 11"/>
<comment type="catalytic activity">
    <reaction evidence="9 10 13">
        <text>L-proline + NADP(+) = (S)-1-pyrroline-5-carboxylate + NADPH + 2 H(+)</text>
        <dbReference type="Rhea" id="RHEA:14109"/>
        <dbReference type="ChEBI" id="CHEBI:15378"/>
        <dbReference type="ChEBI" id="CHEBI:17388"/>
        <dbReference type="ChEBI" id="CHEBI:57783"/>
        <dbReference type="ChEBI" id="CHEBI:58349"/>
        <dbReference type="ChEBI" id="CHEBI:60039"/>
        <dbReference type="EC" id="1.5.1.2"/>
    </reaction>
</comment>
<dbReference type="InterPro" id="IPR008927">
    <property type="entry name" value="6-PGluconate_DH-like_C_sf"/>
</dbReference>
<dbReference type="Gene3D" id="1.10.3730.10">
    <property type="entry name" value="ProC C-terminal domain-like"/>
    <property type="match status" value="1"/>
</dbReference>
<evidence type="ECO:0000256" key="3">
    <source>
        <dbReference type="ARBA" id="ARBA00022490"/>
    </source>
</evidence>
<evidence type="ECO:0000256" key="5">
    <source>
        <dbReference type="ARBA" id="ARBA00022650"/>
    </source>
</evidence>
<comment type="similarity">
    <text evidence="2 10 13">Belongs to the pyrroline-5-carboxylate reductase family.</text>
</comment>
<organism evidence="16 17">
    <name type="scientific">Thalassolituus pacificus</name>
    <dbReference type="NCBI Taxonomy" id="2975440"/>
    <lineage>
        <taxon>Bacteria</taxon>
        <taxon>Pseudomonadati</taxon>
        <taxon>Pseudomonadota</taxon>
        <taxon>Gammaproteobacteria</taxon>
        <taxon>Oceanospirillales</taxon>
        <taxon>Oceanospirillaceae</taxon>
        <taxon>Thalassolituus</taxon>
    </lineage>
</organism>
<dbReference type="PROSITE" id="PS00521">
    <property type="entry name" value="P5CR"/>
    <property type="match status" value="1"/>
</dbReference>
<dbReference type="PIRSF" id="PIRSF000193">
    <property type="entry name" value="Pyrrol-5-carb_rd"/>
    <property type="match status" value="1"/>
</dbReference>
<dbReference type="Pfam" id="PF03807">
    <property type="entry name" value="F420_oxidored"/>
    <property type="match status" value="1"/>
</dbReference>
<evidence type="ECO:0000256" key="2">
    <source>
        <dbReference type="ARBA" id="ARBA00005525"/>
    </source>
</evidence>
<evidence type="ECO:0000256" key="13">
    <source>
        <dbReference type="RuleBase" id="RU003903"/>
    </source>
</evidence>
<keyword evidence="5 10" id="KW-0641">Proline biosynthesis</keyword>
<evidence type="ECO:0000256" key="7">
    <source>
        <dbReference type="ARBA" id="ARBA00023002"/>
    </source>
</evidence>
<dbReference type="Pfam" id="PF14748">
    <property type="entry name" value="P5CR_dimer"/>
    <property type="match status" value="1"/>
</dbReference>
<evidence type="ECO:0000256" key="11">
    <source>
        <dbReference type="NCBIfam" id="TIGR00112"/>
    </source>
</evidence>
<dbReference type="InterPro" id="IPR029036">
    <property type="entry name" value="P5CR_dimer"/>
</dbReference>
<feature type="domain" description="Pyrroline-5-carboxylate reductase catalytic N-terminal" evidence="14">
    <location>
        <begin position="3"/>
        <end position="99"/>
    </location>
</feature>
<feature type="binding site" evidence="12">
    <location>
        <position position="56"/>
    </location>
    <ligand>
        <name>NADPH</name>
        <dbReference type="ChEBI" id="CHEBI:57783"/>
    </ligand>
</feature>
<accession>A0A9X3AR95</accession>
<dbReference type="AlphaFoldDB" id="A0A9X3AR95"/>
<proteinExistence type="inferred from homology"/>
<dbReference type="GO" id="GO:0005737">
    <property type="term" value="C:cytoplasm"/>
    <property type="evidence" value="ECO:0007669"/>
    <property type="project" value="UniProtKB-SubCell"/>
</dbReference>
<comment type="subcellular location">
    <subcellularLocation>
        <location evidence="10">Cytoplasm</location>
    </subcellularLocation>
</comment>
<dbReference type="SUPFAM" id="SSF51735">
    <property type="entry name" value="NAD(P)-binding Rossmann-fold domains"/>
    <property type="match status" value="1"/>
</dbReference>
<comment type="catalytic activity">
    <reaction evidence="8 10">
        <text>L-proline + NAD(+) = (S)-1-pyrroline-5-carboxylate + NADH + 2 H(+)</text>
        <dbReference type="Rhea" id="RHEA:14105"/>
        <dbReference type="ChEBI" id="CHEBI:15378"/>
        <dbReference type="ChEBI" id="CHEBI:17388"/>
        <dbReference type="ChEBI" id="CHEBI:57540"/>
        <dbReference type="ChEBI" id="CHEBI:57945"/>
        <dbReference type="ChEBI" id="CHEBI:60039"/>
        <dbReference type="EC" id="1.5.1.2"/>
    </reaction>
</comment>
<dbReference type="Proteomes" id="UP001147830">
    <property type="component" value="Unassembled WGS sequence"/>
</dbReference>
<evidence type="ECO:0000259" key="14">
    <source>
        <dbReference type="Pfam" id="PF03807"/>
    </source>
</evidence>